<evidence type="ECO:0000313" key="3">
    <source>
        <dbReference type="Proteomes" id="UP001066276"/>
    </source>
</evidence>
<feature type="region of interest" description="Disordered" evidence="1">
    <location>
        <begin position="76"/>
        <end position="321"/>
    </location>
</feature>
<sequence length="321" mass="34436">MDDGGRAPVLMAFFSLTCASCHIGEALSKNPGYLKLRRIRAAQSIAKTIAASQNRVYLNSNSLVMNLQEDSFASHLAGGAGTASPDEHSRRPIRARDGAAGRRLPRRTYVPRPRASPSPPQSGFSALPPPPSARTRGRRCPPWRRPGPPEDAHRPGPRGHRSPRRPCSRPPPPSRARVAARLYPVTGPGRREKALPLRPPLLKSARTGTRRHRWRTRSRGAPGGLAGSRRLLTRRPHEPGRGSLHRTATAAPLGGPAAPAPLPLTSRPPRPGSLTPVGSGTLRHAPSPAWGPPRAPDSPADACLAADPHSLTREALTRDSR</sequence>
<dbReference type="Proteomes" id="UP001066276">
    <property type="component" value="Chromosome 7"/>
</dbReference>
<gene>
    <name evidence="2" type="ORF">NDU88_000854</name>
</gene>
<feature type="compositionally biased region" description="Basic and acidic residues" evidence="1">
    <location>
        <begin position="85"/>
        <end position="100"/>
    </location>
</feature>
<feature type="compositionally biased region" description="Basic and acidic residues" evidence="1">
    <location>
        <begin position="310"/>
        <end position="321"/>
    </location>
</feature>
<feature type="compositionally biased region" description="Basic residues" evidence="1">
    <location>
        <begin position="155"/>
        <end position="167"/>
    </location>
</feature>
<protein>
    <submittedName>
        <fullName evidence="2">Uncharacterized protein</fullName>
    </submittedName>
</protein>
<proteinExistence type="predicted"/>
<feature type="compositionally biased region" description="Basic residues" evidence="1">
    <location>
        <begin position="208"/>
        <end position="218"/>
    </location>
</feature>
<feature type="compositionally biased region" description="Low complexity" evidence="1">
    <location>
        <begin position="246"/>
        <end position="257"/>
    </location>
</feature>
<dbReference type="AlphaFoldDB" id="A0AAV7P233"/>
<dbReference type="EMBL" id="JANPWB010000011">
    <property type="protein sequence ID" value="KAJ1122363.1"/>
    <property type="molecule type" value="Genomic_DNA"/>
</dbReference>
<evidence type="ECO:0000256" key="1">
    <source>
        <dbReference type="SAM" id="MobiDB-lite"/>
    </source>
</evidence>
<evidence type="ECO:0000313" key="2">
    <source>
        <dbReference type="EMBL" id="KAJ1122363.1"/>
    </source>
</evidence>
<name>A0AAV7P233_PLEWA</name>
<comment type="caution">
    <text evidence="2">The sequence shown here is derived from an EMBL/GenBank/DDBJ whole genome shotgun (WGS) entry which is preliminary data.</text>
</comment>
<reference evidence="2" key="1">
    <citation type="journal article" date="2022" name="bioRxiv">
        <title>Sequencing and chromosome-scale assembly of the giantPleurodeles waltlgenome.</title>
        <authorList>
            <person name="Brown T."/>
            <person name="Elewa A."/>
            <person name="Iarovenko S."/>
            <person name="Subramanian E."/>
            <person name="Araus A.J."/>
            <person name="Petzold A."/>
            <person name="Susuki M."/>
            <person name="Suzuki K.-i.T."/>
            <person name="Hayashi T."/>
            <person name="Toyoda A."/>
            <person name="Oliveira C."/>
            <person name="Osipova E."/>
            <person name="Leigh N.D."/>
            <person name="Simon A."/>
            <person name="Yun M.H."/>
        </authorList>
    </citation>
    <scope>NUCLEOTIDE SEQUENCE</scope>
    <source>
        <strain evidence="2">20211129_DDA</strain>
        <tissue evidence="2">Liver</tissue>
    </source>
</reference>
<feature type="compositionally biased region" description="Pro residues" evidence="1">
    <location>
        <begin position="258"/>
        <end position="271"/>
    </location>
</feature>
<keyword evidence="3" id="KW-1185">Reference proteome</keyword>
<organism evidence="2 3">
    <name type="scientific">Pleurodeles waltl</name>
    <name type="common">Iberian ribbed newt</name>
    <dbReference type="NCBI Taxonomy" id="8319"/>
    <lineage>
        <taxon>Eukaryota</taxon>
        <taxon>Metazoa</taxon>
        <taxon>Chordata</taxon>
        <taxon>Craniata</taxon>
        <taxon>Vertebrata</taxon>
        <taxon>Euteleostomi</taxon>
        <taxon>Amphibia</taxon>
        <taxon>Batrachia</taxon>
        <taxon>Caudata</taxon>
        <taxon>Salamandroidea</taxon>
        <taxon>Salamandridae</taxon>
        <taxon>Pleurodelinae</taxon>
        <taxon>Pleurodeles</taxon>
    </lineage>
</organism>
<accession>A0AAV7P233</accession>